<reference evidence="1 2" key="1">
    <citation type="submission" date="2019-11" db="EMBL/GenBank/DDBJ databases">
        <authorList>
            <person name="Ay H."/>
        </authorList>
    </citation>
    <scope>NUCLEOTIDE SEQUENCE [LARGE SCALE GENOMIC DNA]</scope>
    <source>
        <strain evidence="1 2">BG9H</strain>
    </source>
</reference>
<evidence type="ECO:0000313" key="2">
    <source>
        <dbReference type="Proteomes" id="UP001197114"/>
    </source>
</evidence>
<accession>A0ABS6YPM8</accession>
<comment type="caution">
    <text evidence="1">The sequence shown here is derived from an EMBL/GenBank/DDBJ whole genome shotgun (WGS) entry which is preliminary data.</text>
</comment>
<organism evidence="1 2">
    <name type="scientific">Streptomyces anatolicus</name>
    <dbReference type="NCBI Taxonomy" id="2675858"/>
    <lineage>
        <taxon>Bacteria</taxon>
        <taxon>Bacillati</taxon>
        <taxon>Actinomycetota</taxon>
        <taxon>Actinomycetes</taxon>
        <taxon>Kitasatosporales</taxon>
        <taxon>Streptomycetaceae</taxon>
        <taxon>Streptomyces</taxon>
    </lineage>
</organism>
<dbReference type="InterPro" id="IPR045436">
    <property type="entry name" value="DUF6507"/>
</dbReference>
<evidence type="ECO:0000313" key="1">
    <source>
        <dbReference type="EMBL" id="MBW5423376.1"/>
    </source>
</evidence>
<sequence>MPKWDIEPGGVSDVLSRVNDVLGALERHVGGYGEDLGGAAKSAGALVSGGAFEGGQSSVTGLVASALVEFVEGTAKEVRYIGARAGQSVTGAMVATAAYETGDLEIAAEVQRSASSVIDPVLEWSTRPTGGSL</sequence>
<dbReference type="EMBL" id="WMBF01000182">
    <property type="protein sequence ID" value="MBW5423376.1"/>
    <property type="molecule type" value="Genomic_DNA"/>
</dbReference>
<dbReference type="RefSeq" id="WP_219689757.1">
    <property type="nucleotide sequence ID" value="NZ_WMBF01000182.1"/>
</dbReference>
<dbReference type="Pfam" id="PF20117">
    <property type="entry name" value="DUF6507"/>
    <property type="match status" value="1"/>
</dbReference>
<dbReference type="Proteomes" id="UP001197114">
    <property type="component" value="Unassembled WGS sequence"/>
</dbReference>
<gene>
    <name evidence="1" type="ORF">GKQ77_17685</name>
</gene>
<name>A0ABS6YPM8_9ACTN</name>
<proteinExistence type="predicted"/>
<protein>
    <submittedName>
        <fullName evidence="1">Uncharacterized protein</fullName>
    </submittedName>
</protein>
<keyword evidence="2" id="KW-1185">Reference proteome</keyword>